<dbReference type="AlphaFoldDB" id="A0A9N8H7Q0"/>
<dbReference type="OrthoDB" id="204729at2759"/>
<evidence type="ECO:0000313" key="3">
    <source>
        <dbReference type="Proteomes" id="UP001153069"/>
    </source>
</evidence>
<sequence>MANSRQQVDSVSRTLLIALAVLLPVALAFTSTAGKQTSPLISLASHESSTAAEEDGELSRRSFLMGTPAAGILLSSFALGWSSAPQPALAKPDCLQDCVKNCKQVVPNDTSNYCTESCLDYCAQDDRRDGLSGSVSSEGGEVGILGGTFGQGTVVKGQDKPPAISLPGLNFESKEGKKLLG</sequence>
<dbReference type="EMBL" id="CAICTM010000210">
    <property type="protein sequence ID" value="CAB9504863.1"/>
    <property type="molecule type" value="Genomic_DNA"/>
</dbReference>
<organism evidence="2 3">
    <name type="scientific">Seminavis robusta</name>
    <dbReference type="NCBI Taxonomy" id="568900"/>
    <lineage>
        <taxon>Eukaryota</taxon>
        <taxon>Sar</taxon>
        <taxon>Stramenopiles</taxon>
        <taxon>Ochrophyta</taxon>
        <taxon>Bacillariophyta</taxon>
        <taxon>Bacillariophyceae</taxon>
        <taxon>Bacillariophycidae</taxon>
        <taxon>Naviculales</taxon>
        <taxon>Naviculaceae</taxon>
        <taxon>Seminavis</taxon>
    </lineage>
</organism>
<evidence type="ECO:0000313" key="2">
    <source>
        <dbReference type="EMBL" id="CAB9504863.1"/>
    </source>
</evidence>
<comment type="caution">
    <text evidence="2">The sequence shown here is derived from an EMBL/GenBank/DDBJ whole genome shotgun (WGS) entry which is preliminary data.</text>
</comment>
<protein>
    <submittedName>
        <fullName evidence="2">Uncharacterized protein</fullName>
    </submittedName>
</protein>
<reference evidence="2" key="1">
    <citation type="submission" date="2020-06" db="EMBL/GenBank/DDBJ databases">
        <authorList>
            <consortium name="Plant Systems Biology data submission"/>
        </authorList>
    </citation>
    <scope>NUCLEOTIDE SEQUENCE</scope>
    <source>
        <strain evidence="2">D6</strain>
    </source>
</reference>
<dbReference type="PROSITE" id="PS51318">
    <property type="entry name" value="TAT"/>
    <property type="match status" value="1"/>
</dbReference>
<evidence type="ECO:0000256" key="1">
    <source>
        <dbReference type="SAM" id="SignalP"/>
    </source>
</evidence>
<dbReference type="Proteomes" id="UP001153069">
    <property type="component" value="Unassembled WGS sequence"/>
</dbReference>
<keyword evidence="3" id="KW-1185">Reference proteome</keyword>
<accession>A0A9N8H7Q0</accession>
<gene>
    <name evidence="2" type="ORF">SEMRO_211_G087930.1</name>
</gene>
<feature type="signal peptide" evidence="1">
    <location>
        <begin position="1"/>
        <end position="28"/>
    </location>
</feature>
<keyword evidence="1" id="KW-0732">Signal</keyword>
<dbReference type="InterPro" id="IPR006311">
    <property type="entry name" value="TAT_signal"/>
</dbReference>
<proteinExistence type="predicted"/>
<name>A0A9N8H7Q0_9STRA</name>
<feature type="chain" id="PRO_5040242329" evidence="1">
    <location>
        <begin position="29"/>
        <end position="181"/>
    </location>
</feature>